<proteinExistence type="predicted"/>
<accession>A0A6G1F7J9</accession>
<gene>
    <name evidence="7" type="ORF">E2562_013097</name>
</gene>
<keyword evidence="2" id="KW-0863">Zinc-finger</keyword>
<feature type="domain" description="IBR" evidence="6">
    <location>
        <begin position="51"/>
        <end position="109"/>
    </location>
</feature>
<keyword evidence="3" id="KW-0833">Ubl conjugation pathway</keyword>
<dbReference type="EMBL" id="SPHZ02000001">
    <property type="protein sequence ID" value="KAF0932897.1"/>
    <property type="molecule type" value="Genomic_DNA"/>
</dbReference>
<dbReference type="AlphaFoldDB" id="A0A6G1F7J9"/>
<sequence>MTVPAAVTTAARSAGESTSDPCGRGRWPVAALPGPVLRLVIKVVVAADRADYDELALRSYVDDSGGRVKWCHGRCTRAVQFVGGAGDFCECEHCFCWSGGEELHWQVSCAMACGQEEQAPGPTPEEPI</sequence>
<evidence type="ECO:0000313" key="8">
    <source>
        <dbReference type="Proteomes" id="UP000479710"/>
    </source>
</evidence>
<evidence type="ECO:0000259" key="6">
    <source>
        <dbReference type="Pfam" id="PF01485"/>
    </source>
</evidence>
<reference evidence="7 8" key="1">
    <citation type="submission" date="2019-11" db="EMBL/GenBank/DDBJ databases">
        <title>Whole genome sequence of Oryza granulata.</title>
        <authorList>
            <person name="Li W."/>
        </authorList>
    </citation>
    <scope>NUCLEOTIDE SEQUENCE [LARGE SCALE GENOMIC DNA]</scope>
    <source>
        <strain evidence="8">cv. Menghai</strain>
        <tissue evidence="7">Leaf</tissue>
    </source>
</reference>
<feature type="region of interest" description="Disordered" evidence="5">
    <location>
        <begin position="1"/>
        <end position="22"/>
    </location>
</feature>
<dbReference type="Proteomes" id="UP000479710">
    <property type="component" value="Unassembled WGS sequence"/>
</dbReference>
<organism evidence="7 8">
    <name type="scientific">Oryza meyeriana var. granulata</name>
    <dbReference type="NCBI Taxonomy" id="110450"/>
    <lineage>
        <taxon>Eukaryota</taxon>
        <taxon>Viridiplantae</taxon>
        <taxon>Streptophyta</taxon>
        <taxon>Embryophyta</taxon>
        <taxon>Tracheophyta</taxon>
        <taxon>Spermatophyta</taxon>
        <taxon>Magnoliopsida</taxon>
        <taxon>Liliopsida</taxon>
        <taxon>Poales</taxon>
        <taxon>Poaceae</taxon>
        <taxon>BOP clade</taxon>
        <taxon>Oryzoideae</taxon>
        <taxon>Oryzeae</taxon>
        <taxon>Oryzinae</taxon>
        <taxon>Oryza</taxon>
        <taxon>Oryza meyeriana</taxon>
    </lineage>
</organism>
<keyword evidence="4" id="KW-0862">Zinc</keyword>
<evidence type="ECO:0000256" key="5">
    <source>
        <dbReference type="SAM" id="MobiDB-lite"/>
    </source>
</evidence>
<keyword evidence="1" id="KW-0479">Metal-binding</keyword>
<name>A0A6G1F7J9_9ORYZ</name>
<dbReference type="GO" id="GO:0008270">
    <property type="term" value="F:zinc ion binding"/>
    <property type="evidence" value="ECO:0007669"/>
    <property type="project" value="UniProtKB-KW"/>
</dbReference>
<evidence type="ECO:0000256" key="1">
    <source>
        <dbReference type="ARBA" id="ARBA00022723"/>
    </source>
</evidence>
<dbReference type="Pfam" id="PF01485">
    <property type="entry name" value="IBR"/>
    <property type="match status" value="1"/>
</dbReference>
<evidence type="ECO:0000256" key="4">
    <source>
        <dbReference type="ARBA" id="ARBA00022833"/>
    </source>
</evidence>
<evidence type="ECO:0000256" key="3">
    <source>
        <dbReference type="ARBA" id="ARBA00022786"/>
    </source>
</evidence>
<evidence type="ECO:0000256" key="2">
    <source>
        <dbReference type="ARBA" id="ARBA00022771"/>
    </source>
</evidence>
<comment type="caution">
    <text evidence="7">The sequence shown here is derived from an EMBL/GenBank/DDBJ whole genome shotgun (WGS) entry which is preliminary data.</text>
</comment>
<evidence type="ECO:0000313" key="7">
    <source>
        <dbReference type="EMBL" id="KAF0932897.1"/>
    </source>
</evidence>
<dbReference type="OrthoDB" id="10578671at2759"/>
<protein>
    <recommendedName>
        <fullName evidence="6">IBR domain-containing protein</fullName>
    </recommendedName>
</protein>
<dbReference type="InterPro" id="IPR002867">
    <property type="entry name" value="IBR_dom"/>
</dbReference>
<keyword evidence="8" id="KW-1185">Reference proteome</keyword>